<feature type="region of interest" description="Disordered" evidence="1">
    <location>
        <begin position="285"/>
        <end position="320"/>
    </location>
</feature>
<reference evidence="3 4" key="1">
    <citation type="journal article" date="2013" name="Int. J. Syst. Evol. Microbiol.">
        <title>Hoeflea suaedae sp. nov., an endophytic bacterium isolated from the root of the halophyte Suaeda maritima.</title>
        <authorList>
            <person name="Chung E.J."/>
            <person name="Park J.A."/>
            <person name="Pramanik P."/>
            <person name="Bibi F."/>
            <person name="Jeon C.O."/>
            <person name="Chung Y.R."/>
        </authorList>
    </citation>
    <scope>NUCLEOTIDE SEQUENCE [LARGE SCALE GENOMIC DNA]</scope>
    <source>
        <strain evidence="3 4">YC6898</strain>
    </source>
</reference>
<organism evidence="3 4">
    <name type="scientific">Pseudohoeflea suaedae</name>
    <dbReference type="NCBI Taxonomy" id="877384"/>
    <lineage>
        <taxon>Bacteria</taxon>
        <taxon>Pseudomonadati</taxon>
        <taxon>Pseudomonadota</taxon>
        <taxon>Alphaproteobacteria</taxon>
        <taxon>Hyphomicrobiales</taxon>
        <taxon>Rhizobiaceae</taxon>
        <taxon>Pseudohoeflea</taxon>
    </lineage>
</organism>
<dbReference type="InterPro" id="IPR036365">
    <property type="entry name" value="PGBD-like_sf"/>
</dbReference>
<feature type="domain" description="Peptidoglycan binding-like" evidence="2">
    <location>
        <begin position="345"/>
        <end position="399"/>
    </location>
</feature>
<evidence type="ECO:0000313" key="4">
    <source>
        <dbReference type="Proteomes" id="UP000295131"/>
    </source>
</evidence>
<dbReference type="Pfam" id="PF01471">
    <property type="entry name" value="PG_binding_1"/>
    <property type="match status" value="2"/>
</dbReference>
<gene>
    <name evidence="3" type="ORF">E2A64_06975</name>
</gene>
<feature type="domain" description="Peptidoglycan binding-like" evidence="2">
    <location>
        <begin position="213"/>
        <end position="263"/>
    </location>
</feature>
<proteinExistence type="predicted"/>
<accession>A0A4R5PPA1</accession>
<dbReference type="InterPro" id="IPR002477">
    <property type="entry name" value="Peptidoglycan-bd-like"/>
</dbReference>
<sequence length="405" mass="42836">MAAASLSKAAKAREQASPSSFRRTEKACPAETWCTTRCWPSRRAFQPSPEKTETNRRAIMTRQRALPDPYLDDEEFQGGFLAGVGELIAAYPSIAGGSAAFAVIFGFVSINALFYQSGRHPAPILPTRGAAVESQQIAVAPDDAAMRQAIEASPEREVSAFKIERAEDNPQTASIPVPSHRPETGLQVTSQPASIAGNRQAAPSMPEPDPVLSAIQKELKRKGFYGGDVDGLMGPMSAAAITNWQRKAGMDIDGKPSALVLESLKIGGRPDSIVKRVEPPVAVPAAAPAPASKPKAERSAQVRPKPAAEIASRSDAGSEPTLRDLINASANRSAAAIPAVTGGDEMVRKIQAGLGNIAYADIAVDGYAGEQTKNAIRAFEKHYRLPVTGEPNDAVLNKLKEIGAL</sequence>
<evidence type="ECO:0000313" key="3">
    <source>
        <dbReference type="EMBL" id="TDH38829.1"/>
    </source>
</evidence>
<name>A0A4R5PPA1_9HYPH</name>
<comment type="caution">
    <text evidence="3">The sequence shown here is derived from an EMBL/GenBank/DDBJ whole genome shotgun (WGS) entry which is preliminary data.</text>
</comment>
<protein>
    <submittedName>
        <fullName evidence="3">Peptidoglycan-binding protein</fullName>
    </submittedName>
</protein>
<dbReference type="Proteomes" id="UP000295131">
    <property type="component" value="Unassembled WGS sequence"/>
</dbReference>
<dbReference type="EMBL" id="SMSI01000001">
    <property type="protein sequence ID" value="TDH38829.1"/>
    <property type="molecule type" value="Genomic_DNA"/>
</dbReference>
<feature type="region of interest" description="Disordered" evidence="1">
    <location>
        <begin position="1"/>
        <end position="23"/>
    </location>
</feature>
<evidence type="ECO:0000259" key="2">
    <source>
        <dbReference type="Pfam" id="PF01471"/>
    </source>
</evidence>
<dbReference type="Gene3D" id="1.10.101.10">
    <property type="entry name" value="PGBD-like superfamily/PGBD"/>
    <property type="match status" value="2"/>
</dbReference>
<feature type="region of interest" description="Disordered" evidence="1">
    <location>
        <begin position="163"/>
        <end position="188"/>
    </location>
</feature>
<dbReference type="InterPro" id="IPR036366">
    <property type="entry name" value="PGBDSf"/>
</dbReference>
<evidence type="ECO:0000256" key="1">
    <source>
        <dbReference type="SAM" id="MobiDB-lite"/>
    </source>
</evidence>
<dbReference type="AlphaFoldDB" id="A0A4R5PPA1"/>
<dbReference type="SUPFAM" id="SSF47090">
    <property type="entry name" value="PGBD-like"/>
    <property type="match status" value="2"/>
</dbReference>
<keyword evidence="4" id="KW-1185">Reference proteome</keyword>